<proteinExistence type="predicted"/>
<evidence type="ECO:0000313" key="3">
    <source>
        <dbReference type="Proteomes" id="UP000033699"/>
    </source>
</evidence>
<name>A0A0F2TDF9_STRR3</name>
<dbReference type="OrthoDB" id="3872634at2"/>
<feature type="transmembrane region" description="Helical" evidence="1">
    <location>
        <begin position="128"/>
        <end position="146"/>
    </location>
</feature>
<feature type="transmembrane region" description="Helical" evidence="1">
    <location>
        <begin position="6"/>
        <end position="22"/>
    </location>
</feature>
<keyword evidence="3" id="KW-1185">Reference proteome</keyword>
<keyword evidence="1" id="KW-1133">Transmembrane helix</keyword>
<feature type="transmembrane region" description="Helical" evidence="1">
    <location>
        <begin position="100"/>
        <end position="122"/>
    </location>
</feature>
<organism evidence="2 3">
    <name type="scientific">Streptomyces rubellomurinus (strain ATCC 31215)</name>
    <dbReference type="NCBI Taxonomy" id="359131"/>
    <lineage>
        <taxon>Bacteria</taxon>
        <taxon>Bacillati</taxon>
        <taxon>Actinomycetota</taxon>
        <taxon>Actinomycetes</taxon>
        <taxon>Kitasatosporales</taxon>
        <taxon>Streptomycetaceae</taxon>
        <taxon>Streptomyces</taxon>
    </lineage>
</organism>
<dbReference type="PATRIC" id="fig|359131.3.peg.4930"/>
<feature type="transmembrane region" description="Helical" evidence="1">
    <location>
        <begin position="57"/>
        <end position="79"/>
    </location>
</feature>
<accession>A0A0F2TDF9</accession>
<keyword evidence="1" id="KW-0812">Transmembrane</keyword>
<dbReference type="AlphaFoldDB" id="A0A0F2TDF9"/>
<evidence type="ECO:0000313" key="2">
    <source>
        <dbReference type="EMBL" id="KJS60541.1"/>
    </source>
</evidence>
<reference evidence="2 3" key="1">
    <citation type="submission" date="2015-02" db="EMBL/GenBank/DDBJ databases">
        <authorList>
            <person name="Ju K.-S."/>
            <person name="Doroghazi J.R."/>
            <person name="Metcalf W."/>
        </authorList>
    </citation>
    <scope>NUCLEOTIDE SEQUENCE [LARGE SCALE GENOMIC DNA]</scope>
    <source>
        <strain evidence="2 3">ATCC 31215</strain>
    </source>
</reference>
<keyword evidence="1" id="KW-0472">Membrane</keyword>
<gene>
    <name evidence="2" type="ORF">VM95_20430</name>
</gene>
<sequence length="161" mass="17190">MTGLVNIVVIAAVVVLVVQRQMRVQRLDGERRFWVLPLVLGVIALRDPQIIDHQHTALSAGLLAAGLVSVLAMGSVWGWTVRIWRDADGTVLVKGTKATLAAWGGMIAVRIGIYAVGSALGVHQAGSSLMLGMAVLLLVRSLVVNWRARSLEPAQATAVLR</sequence>
<evidence type="ECO:0008006" key="4">
    <source>
        <dbReference type="Google" id="ProtNLM"/>
    </source>
</evidence>
<dbReference type="EMBL" id="JZKH01000041">
    <property type="protein sequence ID" value="KJS60541.1"/>
    <property type="molecule type" value="Genomic_DNA"/>
</dbReference>
<dbReference type="RefSeq" id="WP_045698914.1">
    <property type="nucleotide sequence ID" value="NZ_JZKH01000041.1"/>
</dbReference>
<dbReference type="Proteomes" id="UP000033699">
    <property type="component" value="Unassembled WGS sequence"/>
</dbReference>
<protein>
    <recommendedName>
        <fullName evidence="4">DUF1453 domain-containing protein</fullName>
    </recommendedName>
</protein>
<comment type="caution">
    <text evidence="2">The sequence shown here is derived from an EMBL/GenBank/DDBJ whole genome shotgun (WGS) entry which is preliminary data.</text>
</comment>
<evidence type="ECO:0000256" key="1">
    <source>
        <dbReference type="SAM" id="Phobius"/>
    </source>
</evidence>